<reference evidence="3" key="1">
    <citation type="submission" date="2023-06" db="EMBL/GenBank/DDBJ databases">
        <authorList>
            <consortium name="Lawrence Berkeley National Laboratory"/>
            <person name="Ahrendt S."/>
            <person name="Sahu N."/>
            <person name="Indic B."/>
            <person name="Wong-Bajracharya J."/>
            <person name="Merenyi Z."/>
            <person name="Ke H.-M."/>
            <person name="Monk M."/>
            <person name="Kocsube S."/>
            <person name="Drula E."/>
            <person name="Lipzen A."/>
            <person name="Balint B."/>
            <person name="Henrissat B."/>
            <person name="Andreopoulos B."/>
            <person name="Martin F.M."/>
            <person name="Harder C.B."/>
            <person name="Rigling D."/>
            <person name="Ford K.L."/>
            <person name="Foster G.D."/>
            <person name="Pangilinan J."/>
            <person name="Papanicolaou A."/>
            <person name="Barry K."/>
            <person name="LaButti K."/>
            <person name="Viragh M."/>
            <person name="Koriabine M."/>
            <person name="Yan M."/>
            <person name="Riley R."/>
            <person name="Champramary S."/>
            <person name="Plett K.L."/>
            <person name="Tsai I.J."/>
            <person name="Slot J."/>
            <person name="Sipos G."/>
            <person name="Plett J."/>
            <person name="Nagy L.G."/>
            <person name="Grigoriev I.V."/>
        </authorList>
    </citation>
    <scope>NUCLEOTIDE SEQUENCE</scope>
    <source>
        <strain evidence="3">ICMP 16352</strain>
    </source>
</reference>
<evidence type="ECO:0000313" key="4">
    <source>
        <dbReference type="Proteomes" id="UP001175227"/>
    </source>
</evidence>
<dbReference type="AlphaFoldDB" id="A0AA39TV82"/>
<sequence>MVRDRRLRLEKDERHMEASTLLTDFLLNYPAIEFCSQYQGPLCGIPGIERIGPSIISINRGRISGSHPILLRGKDRRSRWVRKDISILFFIISGAACISAFLTSAAPRRRAGGDRKWMSCGPSSVFKFIPHSTTNLSSSVQGFANLQLLPTLSFLFPFVSSVLLLAATSMPATTTSVLAYSFFTAFTKNIPLTVFILVILFIFTIFVIYKTTKLLRVRRDRARWVSKRELSLDLEAKLPSDENSISNAANEQPPPISHLRPKTGDRIRSLHRRLITSSGSAEPIFLPLNVGRGSTSGSDDPSTPGLDVGKYEGGYEEVGSTTSFALGYAPQNQTFRRTTSLSGSQFLPVRLSRFSYPNDYPWTS</sequence>
<evidence type="ECO:0000256" key="2">
    <source>
        <dbReference type="SAM" id="Phobius"/>
    </source>
</evidence>
<dbReference type="EMBL" id="JAUEPR010000077">
    <property type="protein sequence ID" value="KAK0467443.1"/>
    <property type="molecule type" value="Genomic_DNA"/>
</dbReference>
<evidence type="ECO:0000256" key="1">
    <source>
        <dbReference type="SAM" id="MobiDB-lite"/>
    </source>
</evidence>
<feature type="region of interest" description="Disordered" evidence="1">
    <location>
        <begin position="243"/>
        <end position="263"/>
    </location>
</feature>
<protein>
    <submittedName>
        <fullName evidence="3">Uncharacterized protein</fullName>
    </submittedName>
</protein>
<keyword evidence="2" id="KW-1133">Transmembrane helix</keyword>
<keyword evidence="2" id="KW-0812">Transmembrane</keyword>
<comment type="caution">
    <text evidence="3">The sequence shown here is derived from an EMBL/GenBank/DDBJ whole genome shotgun (WGS) entry which is preliminary data.</text>
</comment>
<proteinExistence type="predicted"/>
<feature type="region of interest" description="Disordered" evidence="1">
    <location>
        <begin position="292"/>
        <end position="313"/>
    </location>
</feature>
<keyword evidence="2" id="KW-0472">Membrane</keyword>
<dbReference type="Proteomes" id="UP001175227">
    <property type="component" value="Unassembled WGS sequence"/>
</dbReference>
<feature type="transmembrane region" description="Helical" evidence="2">
    <location>
        <begin position="190"/>
        <end position="209"/>
    </location>
</feature>
<organism evidence="3 4">
    <name type="scientific">Armillaria novae-zelandiae</name>
    <dbReference type="NCBI Taxonomy" id="153914"/>
    <lineage>
        <taxon>Eukaryota</taxon>
        <taxon>Fungi</taxon>
        <taxon>Dikarya</taxon>
        <taxon>Basidiomycota</taxon>
        <taxon>Agaricomycotina</taxon>
        <taxon>Agaricomycetes</taxon>
        <taxon>Agaricomycetidae</taxon>
        <taxon>Agaricales</taxon>
        <taxon>Marasmiineae</taxon>
        <taxon>Physalacriaceae</taxon>
        <taxon>Armillaria</taxon>
    </lineage>
</organism>
<feature type="transmembrane region" description="Helical" evidence="2">
    <location>
        <begin position="85"/>
        <end position="106"/>
    </location>
</feature>
<accession>A0AA39TV82</accession>
<evidence type="ECO:0000313" key="3">
    <source>
        <dbReference type="EMBL" id="KAK0467443.1"/>
    </source>
</evidence>
<gene>
    <name evidence="3" type="ORF">IW261DRAFT_1426616</name>
</gene>
<name>A0AA39TV82_9AGAR</name>
<keyword evidence="4" id="KW-1185">Reference proteome</keyword>
<feature type="compositionally biased region" description="Polar residues" evidence="1">
    <location>
        <begin position="292"/>
        <end position="301"/>
    </location>
</feature>